<dbReference type="RefSeq" id="WP_145207164.1">
    <property type="nucleotide sequence ID" value="NZ_CP036432.1"/>
</dbReference>
<keyword evidence="2" id="KW-1277">Toxin-antitoxin system</keyword>
<evidence type="ECO:0000313" key="10">
    <source>
        <dbReference type="Proteomes" id="UP000318081"/>
    </source>
</evidence>
<comment type="cofactor">
    <cofactor evidence="1">
        <name>Mg(2+)</name>
        <dbReference type="ChEBI" id="CHEBI:18420"/>
    </cofactor>
</comment>
<organism evidence="9 10">
    <name type="scientific">Stieleria magnilauensis</name>
    <dbReference type="NCBI Taxonomy" id="2527963"/>
    <lineage>
        <taxon>Bacteria</taxon>
        <taxon>Pseudomonadati</taxon>
        <taxon>Planctomycetota</taxon>
        <taxon>Planctomycetia</taxon>
        <taxon>Pirellulales</taxon>
        <taxon>Pirellulaceae</taxon>
        <taxon>Stieleria</taxon>
    </lineage>
</organism>
<evidence type="ECO:0000256" key="3">
    <source>
        <dbReference type="ARBA" id="ARBA00022722"/>
    </source>
</evidence>
<dbReference type="EC" id="3.1.-.-" evidence="9"/>
<dbReference type="InterPro" id="IPR029060">
    <property type="entry name" value="PIN-like_dom_sf"/>
</dbReference>
<comment type="similarity">
    <text evidence="7">Belongs to the PINc/VapC protein family.</text>
</comment>
<gene>
    <name evidence="9" type="primary">vapC1</name>
    <name evidence="9" type="ORF">TBK1r_02660</name>
</gene>
<keyword evidence="4" id="KW-0479">Metal-binding</keyword>
<dbReference type="Gene3D" id="3.40.50.1010">
    <property type="entry name" value="5'-nuclease"/>
    <property type="match status" value="1"/>
</dbReference>
<evidence type="ECO:0000259" key="8">
    <source>
        <dbReference type="Pfam" id="PF01850"/>
    </source>
</evidence>
<dbReference type="PANTHER" id="PTHR33653">
    <property type="entry name" value="RIBONUCLEASE VAPC2"/>
    <property type="match status" value="1"/>
</dbReference>
<evidence type="ECO:0000256" key="1">
    <source>
        <dbReference type="ARBA" id="ARBA00001946"/>
    </source>
</evidence>
<evidence type="ECO:0000313" key="9">
    <source>
        <dbReference type="EMBL" id="QDV81351.1"/>
    </source>
</evidence>
<dbReference type="PANTHER" id="PTHR33653:SF1">
    <property type="entry name" value="RIBONUCLEASE VAPC2"/>
    <property type="match status" value="1"/>
</dbReference>
<sequence length="135" mass="15481">MNFAVVDTDVVSFAFRDDERYAFYRPIVENTVPLISFMTYAELRQGARNRNWGERRTTELLAFVDGHFAIMNSDKAMAEEWARLRDFANRSGRHLRTADGWIAAAAVSRDVPLISNNAKDFNYLPDLTLISDQSK</sequence>
<evidence type="ECO:0000256" key="6">
    <source>
        <dbReference type="ARBA" id="ARBA00022842"/>
    </source>
</evidence>
<keyword evidence="5 9" id="KW-0378">Hydrolase</keyword>
<dbReference type="SUPFAM" id="SSF88723">
    <property type="entry name" value="PIN domain-like"/>
    <property type="match status" value="1"/>
</dbReference>
<name>A0ABX5XIX0_9BACT</name>
<evidence type="ECO:0000256" key="2">
    <source>
        <dbReference type="ARBA" id="ARBA00022649"/>
    </source>
</evidence>
<keyword evidence="3" id="KW-0540">Nuclease</keyword>
<keyword evidence="6" id="KW-0460">Magnesium</keyword>
<keyword evidence="10" id="KW-1185">Reference proteome</keyword>
<feature type="domain" description="PIN" evidence="8">
    <location>
        <begin position="5"/>
        <end position="121"/>
    </location>
</feature>
<evidence type="ECO:0000256" key="7">
    <source>
        <dbReference type="ARBA" id="ARBA00038093"/>
    </source>
</evidence>
<proteinExistence type="inferred from homology"/>
<dbReference type="Pfam" id="PF01850">
    <property type="entry name" value="PIN"/>
    <property type="match status" value="1"/>
</dbReference>
<evidence type="ECO:0000256" key="5">
    <source>
        <dbReference type="ARBA" id="ARBA00022801"/>
    </source>
</evidence>
<accession>A0ABX5XIX0</accession>
<protein>
    <submittedName>
        <fullName evidence="9">Ribonuclease VapC1</fullName>
        <ecNumber evidence="9">3.1.-.-</ecNumber>
    </submittedName>
</protein>
<dbReference type="Proteomes" id="UP000318081">
    <property type="component" value="Chromosome"/>
</dbReference>
<dbReference type="InterPro" id="IPR002716">
    <property type="entry name" value="PIN_dom"/>
</dbReference>
<evidence type="ECO:0000256" key="4">
    <source>
        <dbReference type="ARBA" id="ARBA00022723"/>
    </source>
</evidence>
<dbReference type="GO" id="GO:0016787">
    <property type="term" value="F:hydrolase activity"/>
    <property type="evidence" value="ECO:0007669"/>
    <property type="project" value="UniProtKB-KW"/>
</dbReference>
<reference evidence="9 10" key="1">
    <citation type="submission" date="2019-02" db="EMBL/GenBank/DDBJ databases">
        <title>Deep-cultivation of Planctomycetes and their phenomic and genomic characterization uncovers novel biology.</title>
        <authorList>
            <person name="Wiegand S."/>
            <person name="Jogler M."/>
            <person name="Boedeker C."/>
            <person name="Pinto D."/>
            <person name="Vollmers J."/>
            <person name="Rivas-Marin E."/>
            <person name="Kohn T."/>
            <person name="Peeters S.H."/>
            <person name="Heuer A."/>
            <person name="Rast P."/>
            <person name="Oberbeckmann S."/>
            <person name="Bunk B."/>
            <person name="Jeske O."/>
            <person name="Meyerdierks A."/>
            <person name="Storesund J.E."/>
            <person name="Kallscheuer N."/>
            <person name="Luecker S."/>
            <person name="Lage O.M."/>
            <person name="Pohl T."/>
            <person name="Merkel B.J."/>
            <person name="Hornburger P."/>
            <person name="Mueller R.-W."/>
            <person name="Bruemmer F."/>
            <person name="Labrenz M."/>
            <person name="Spormann A.M."/>
            <person name="Op den Camp H."/>
            <person name="Overmann J."/>
            <person name="Amann R."/>
            <person name="Jetten M.S.M."/>
            <person name="Mascher T."/>
            <person name="Medema M.H."/>
            <person name="Devos D.P."/>
            <person name="Kaster A.-K."/>
            <person name="Ovreas L."/>
            <person name="Rohde M."/>
            <person name="Galperin M.Y."/>
            <person name="Jogler C."/>
        </authorList>
    </citation>
    <scope>NUCLEOTIDE SEQUENCE [LARGE SCALE GENOMIC DNA]</scope>
    <source>
        <strain evidence="9 10">TBK1r</strain>
    </source>
</reference>
<dbReference type="InterPro" id="IPR050556">
    <property type="entry name" value="Type_II_TA_system_RNase"/>
</dbReference>
<dbReference type="EMBL" id="CP036432">
    <property type="protein sequence ID" value="QDV81351.1"/>
    <property type="molecule type" value="Genomic_DNA"/>
</dbReference>